<evidence type="ECO:0000259" key="3">
    <source>
        <dbReference type="PROSITE" id="PS50977"/>
    </source>
</evidence>
<sequence>MKTADAPRTPYSAAKRKQVLDAIYDAAIVEFSLHGPKGASTQGIAERAGISKQHLHYYIDSKEALYAEVMRRAITRWGKGITLAGKHADPVEAISALIRSKLDFALDFPQESRLLTNDVLSGGTFMAPLWKQWTARRRKAALVVERWISTGLIQPLDPILFMFHLWALTQYYADYESQVRAIMGVKEGQPLDRERIVAEVTTFVLRGCGLDPASVKSEV</sequence>
<dbReference type="Gene3D" id="1.10.357.10">
    <property type="entry name" value="Tetracycline Repressor, domain 2"/>
    <property type="match status" value="1"/>
</dbReference>
<reference evidence="4 5" key="1">
    <citation type="submission" date="2020-08" db="EMBL/GenBank/DDBJ databases">
        <title>Genomic Encyclopedia of Type Strains, Phase IV (KMG-IV): sequencing the most valuable type-strain genomes for metagenomic binning, comparative biology and taxonomic classification.</title>
        <authorList>
            <person name="Goeker M."/>
        </authorList>
    </citation>
    <scope>NUCLEOTIDE SEQUENCE [LARGE SCALE GENOMIC DNA]</scope>
    <source>
        <strain evidence="4 5">DSM 7050</strain>
    </source>
</reference>
<dbReference type="InterPro" id="IPR036271">
    <property type="entry name" value="Tet_transcr_reg_TetR-rel_C_sf"/>
</dbReference>
<dbReference type="EMBL" id="JACHOT010000010">
    <property type="protein sequence ID" value="MBB4653182.1"/>
    <property type="molecule type" value="Genomic_DNA"/>
</dbReference>
<protein>
    <submittedName>
        <fullName evidence="4">TetR/AcrR family transcriptional regulator</fullName>
    </submittedName>
</protein>
<accession>A0ABR6L8Q4</accession>
<feature type="DNA-binding region" description="H-T-H motif" evidence="2">
    <location>
        <begin position="40"/>
        <end position="59"/>
    </location>
</feature>
<dbReference type="PROSITE" id="PS50977">
    <property type="entry name" value="HTH_TETR_2"/>
    <property type="match status" value="1"/>
</dbReference>
<dbReference type="SUPFAM" id="SSF46689">
    <property type="entry name" value="Homeodomain-like"/>
    <property type="match status" value="1"/>
</dbReference>
<dbReference type="Pfam" id="PF00440">
    <property type="entry name" value="TetR_N"/>
    <property type="match status" value="1"/>
</dbReference>
<dbReference type="PANTHER" id="PTHR30328:SF54">
    <property type="entry name" value="HTH-TYPE TRANSCRIPTIONAL REPRESSOR SCO4008"/>
    <property type="match status" value="1"/>
</dbReference>
<dbReference type="SUPFAM" id="SSF48498">
    <property type="entry name" value="Tetracyclin repressor-like, C-terminal domain"/>
    <property type="match status" value="1"/>
</dbReference>
<dbReference type="Gene3D" id="1.10.10.60">
    <property type="entry name" value="Homeodomain-like"/>
    <property type="match status" value="1"/>
</dbReference>
<proteinExistence type="predicted"/>
<feature type="domain" description="HTH tetR-type" evidence="3">
    <location>
        <begin position="17"/>
        <end position="77"/>
    </location>
</feature>
<dbReference type="Proteomes" id="UP000539538">
    <property type="component" value="Unassembled WGS sequence"/>
</dbReference>
<dbReference type="InterPro" id="IPR013573">
    <property type="entry name" value="Tscrpt_reg_YcdC_C"/>
</dbReference>
<organism evidence="4 5">
    <name type="scientific">Aminobacter niigataensis</name>
    <dbReference type="NCBI Taxonomy" id="83265"/>
    <lineage>
        <taxon>Bacteria</taxon>
        <taxon>Pseudomonadati</taxon>
        <taxon>Pseudomonadota</taxon>
        <taxon>Alphaproteobacteria</taxon>
        <taxon>Hyphomicrobiales</taxon>
        <taxon>Phyllobacteriaceae</taxon>
        <taxon>Aminobacter</taxon>
    </lineage>
</organism>
<evidence type="ECO:0000256" key="1">
    <source>
        <dbReference type="ARBA" id="ARBA00023125"/>
    </source>
</evidence>
<evidence type="ECO:0000256" key="2">
    <source>
        <dbReference type="PROSITE-ProRule" id="PRU00335"/>
    </source>
</evidence>
<evidence type="ECO:0000313" key="4">
    <source>
        <dbReference type="EMBL" id="MBB4653182.1"/>
    </source>
</evidence>
<dbReference type="InterPro" id="IPR050109">
    <property type="entry name" value="HTH-type_TetR-like_transc_reg"/>
</dbReference>
<keyword evidence="5" id="KW-1185">Reference proteome</keyword>
<evidence type="ECO:0000313" key="5">
    <source>
        <dbReference type="Proteomes" id="UP000539538"/>
    </source>
</evidence>
<comment type="caution">
    <text evidence="4">The sequence shown here is derived from an EMBL/GenBank/DDBJ whole genome shotgun (WGS) entry which is preliminary data.</text>
</comment>
<keyword evidence="1 2" id="KW-0238">DNA-binding</keyword>
<dbReference type="InterPro" id="IPR009057">
    <property type="entry name" value="Homeodomain-like_sf"/>
</dbReference>
<dbReference type="RefSeq" id="WP_183264552.1">
    <property type="nucleotide sequence ID" value="NZ_BAAAVZ010000021.1"/>
</dbReference>
<dbReference type="PANTHER" id="PTHR30328">
    <property type="entry name" value="TRANSCRIPTIONAL REPRESSOR"/>
    <property type="match status" value="1"/>
</dbReference>
<name>A0ABR6L8Q4_9HYPH</name>
<dbReference type="Pfam" id="PF08362">
    <property type="entry name" value="TetR_C_3"/>
    <property type="match status" value="1"/>
</dbReference>
<gene>
    <name evidence="4" type="ORF">GGQ99_004967</name>
</gene>
<dbReference type="InterPro" id="IPR001647">
    <property type="entry name" value="HTH_TetR"/>
</dbReference>